<evidence type="ECO:0008006" key="5">
    <source>
        <dbReference type="Google" id="ProtNLM"/>
    </source>
</evidence>
<accession>A0ABW9P532</accession>
<feature type="transmembrane region" description="Helical" evidence="2">
    <location>
        <begin position="78"/>
        <end position="98"/>
    </location>
</feature>
<feature type="compositionally biased region" description="Basic and acidic residues" evidence="1">
    <location>
        <begin position="43"/>
        <end position="63"/>
    </location>
</feature>
<comment type="caution">
    <text evidence="3">The sequence shown here is derived from an EMBL/GenBank/DDBJ whole genome shotgun (WGS) entry which is preliminary data.</text>
</comment>
<organism evidence="3 4">
    <name type="scientific">Companilactobacillus mishanensis</name>
    <dbReference type="NCBI Taxonomy" id="2486008"/>
    <lineage>
        <taxon>Bacteria</taxon>
        <taxon>Bacillati</taxon>
        <taxon>Bacillota</taxon>
        <taxon>Bacilli</taxon>
        <taxon>Lactobacillales</taxon>
        <taxon>Lactobacillaceae</taxon>
        <taxon>Companilactobacillus</taxon>
    </lineage>
</organism>
<feature type="region of interest" description="Disordered" evidence="1">
    <location>
        <begin position="1"/>
        <end position="63"/>
    </location>
</feature>
<evidence type="ECO:0000313" key="3">
    <source>
        <dbReference type="EMBL" id="MQS44062.1"/>
    </source>
</evidence>
<dbReference type="EMBL" id="VDFN01000001">
    <property type="protein sequence ID" value="MQS44062.1"/>
    <property type="molecule type" value="Genomic_DNA"/>
</dbReference>
<evidence type="ECO:0000256" key="2">
    <source>
        <dbReference type="SAM" id="Phobius"/>
    </source>
</evidence>
<protein>
    <recommendedName>
        <fullName evidence="5">DUF1510 family protein</fullName>
    </recommendedName>
</protein>
<sequence length="99" mass="11807">MFSKLKSRFNGNKFNKKNNDQSLNPVVSEEDIQKQQKAIANQERQRVEQEYRKQHPDQMKEEQKLSFDHKTNKLKKRLNIAIITVFGLIVLVFLILFFV</sequence>
<dbReference type="RefSeq" id="WP_125702560.1">
    <property type="nucleotide sequence ID" value="NZ_JBHTOO010000003.1"/>
</dbReference>
<keyword evidence="2" id="KW-1133">Transmembrane helix</keyword>
<dbReference type="Proteomes" id="UP000436655">
    <property type="component" value="Unassembled WGS sequence"/>
</dbReference>
<name>A0ABW9P532_9LACO</name>
<evidence type="ECO:0000256" key="1">
    <source>
        <dbReference type="SAM" id="MobiDB-lite"/>
    </source>
</evidence>
<proteinExistence type="predicted"/>
<keyword evidence="2" id="KW-0472">Membrane</keyword>
<gene>
    <name evidence="3" type="ORF">FHL03_01035</name>
</gene>
<keyword evidence="4" id="KW-1185">Reference proteome</keyword>
<evidence type="ECO:0000313" key="4">
    <source>
        <dbReference type="Proteomes" id="UP000436655"/>
    </source>
</evidence>
<keyword evidence="2" id="KW-0812">Transmembrane</keyword>
<reference evidence="3 4" key="1">
    <citation type="journal article" date="2019" name="Syst. Appl. Microbiol.">
        <title>Polyphasic characterization of two novel Lactobacillus spp. isolated from blown salami packages: Description of Lactobacillus halodurans sp. nov. and Lactobacillus salsicarnum sp. nov.</title>
        <authorList>
            <person name="Schuster J.A."/>
            <person name="Klingl A."/>
            <person name="Vogel R.F."/>
            <person name="Ehrmann M.A."/>
        </authorList>
    </citation>
    <scope>NUCLEOTIDE SEQUENCE [LARGE SCALE GENOMIC DNA]</scope>
    <source>
        <strain evidence="3 4">TMW 1.2098</strain>
    </source>
</reference>